<dbReference type="Pfam" id="PF25562">
    <property type="entry name" value="CNBH_CNNM2_C"/>
    <property type="match status" value="1"/>
</dbReference>
<keyword evidence="2 3" id="KW-0812">Transmembrane</keyword>
<evidence type="ECO:0000313" key="5">
    <source>
        <dbReference type="Proteomes" id="UP000887540"/>
    </source>
</evidence>
<dbReference type="GO" id="GO:0022857">
    <property type="term" value="F:transmembrane transporter activity"/>
    <property type="evidence" value="ECO:0007669"/>
    <property type="project" value="TreeGrafter"/>
</dbReference>
<dbReference type="Pfam" id="PF01595">
    <property type="entry name" value="CNNM"/>
    <property type="match status" value="1"/>
</dbReference>
<dbReference type="PANTHER" id="PTHR12064">
    <property type="entry name" value="METAL TRANSPORTER CNNM"/>
    <property type="match status" value="1"/>
</dbReference>
<accession>A0A914DEY1</accession>
<protein>
    <submittedName>
        <fullName evidence="6">CNNM transmembrane domain-containing protein</fullName>
    </submittedName>
</protein>
<evidence type="ECO:0000313" key="6">
    <source>
        <dbReference type="WBParaSite" id="ACRNAN_scaffold2532.g16734.t1"/>
    </source>
</evidence>
<proteinExistence type="predicted"/>
<dbReference type="Proteomes" id="UP000887540">
    <property type="component" value="Unplaced"/>
</dbReference>
<keyword evidence="5" id="KW-1185">Reference proteome</keyword>
<evidence type="ECO:0000256" key="1">
    <source>
        <dbReference type="ARBA" id="ARBA00023065"/>
    </source>
</evidence>
<feature type="transmembrane region" description="Helical" evidence="3">
    <location>
        <begin position="247"/>
        <end position="265"/>
    </location>
</feature>
<feature type="transmembrane region" description="Helical" evidence="3">
    <location>
        <begin position="158"/>
        <end position="182"/>
    </location>
</feature>
<organism evidence="5 6">
    <name type="scientific">Acrobeloides nanus</name>
    <dbReference type="NCBI Taxonomy" id="290746"/>
    <lineage>
        <taxon>Eukaryota</taxon>
        <taxon>Metazoa</taxon>
        <taxon>Ecdysozoa</taxon>
        <taxon>Nematoda</taxon>
        <taxon>Chromadorea</taxon>
        <taxon>Rhabditida</taxon>
        <taxon>Tylenchina</taxon>
        <taxon>Cephalobomorpha</taxon>
        <taxon>Cephaloboidea</taxon>
        <taxon>Cephalobidae</taxon>
        <taxon>Acrobeloides</taxon>
    </lineage>
</organism>
<dbReference type="PANTHER" id="PTHR12064:SF94">
    <property type="entry name" value="UNEXTENDED PROTEIN"/>
    <property type="match status" value="1"/>
</dbReference>
<keyword evidence="1" id="KW-0813">Transport</keyword>
<dbReference type="GO" id="GO:0006811">
    <property type="term" value="P:monoatomic ion transport"/>
    <property type="evidence" value="ECO:0007669"/>
    <property type="project" value="UniProtKB-KW"/>
</dbReference>
<dbReference type="GO" id="GO:0010960">
    <property type="term" value="P:magnesium ion homeostasis"/>
    <property type="evidence" value="ECO:0007669"/>
    <property type="project" value="InterPro"/>
</dbReference>
<evidence type="ECO:0000259" key="4">
    <source>
        <dbReference type="PROSITE" id="PS51846"/>
    </source>
</evidence>
<keyword evidence="2 3" id="KW-0472">Membrane</keyword>
<keyword evidence="2 3" id="KW-1133">Transmembrane helix</keyword>
<dbReference type="SUPFAM" id="SSF54631">
    <property type="entry name" value="CBS-domain pair"/>
    <property type="match status" value="1"/>
</dbReference>
<evidence type="ECO:0000256" key="3">
    <source>
        <dbReference type="SAM" id="Phobius"/>
    </source>
</evidence>
<reference evidence="6" key="1">
    <citation type="submission" date="2022-11" db="UniProtKB">
        <authorList>
            <consortium name="WormBaseParasite"/>
        </authorList>
    </citation>
    <scope>IDENTIFICATION</scope>
</reference>
<feature type="domain" description="CNNM transmembrane" evidence="4">
    <location>
        <begin position="158"/>
        <end position="339"/>
    </location>
</feature>
<feature type="transmembrane region" description="Helical" evidence="3">
    <location>
        <begin position="221"/>
        <end position="241"/>
    </location>
</feature>
<name>A0A914DEY1_9BILA</name>
<dbReference type="InterPro" id="IPR045095">
    <property type="entry name" value="ACDP"/>
</dbReference>
<dbReference type="WBParaSite" id="ACRNAN_scaffold2532.g16734.t1">
    <property type="protein sequence ID" value="ACRNAN_scaffold2532.g16734.t1"/>
    <property type="gene ID" value="ACRNAN_scaffold2532.g16734"/>
</dbReference>
<dbReference type="InterPro" id="IPR046342">
    <property type="entry name" value="CBS_dom_sf"/>
</dbReference>
<dbReference type="InterPro" id="IPR002550">
    <property type="entry name" value="CNNM"/>
</dbReference>
<dbReference type="Gene3D" id="3.10.580.10">
    <property type="entry name" value="CBS-domain"/>
    <property type="match status" value="1"/>
</dbReference>
<sequence>MVFCSGQINQNGSIITPMNDTENDTEEMQEVPVPKDLITVKLTPHIAGIRVESPLKKEGKSEGFIKYDNNGASEVTPDTNVKFVIFGYWLDRIKDIFFTFDNCLNPIMSIHSNEFDEHNDKIIEICYKEDGYADSPDKILTLDDYRTQILAKPAPHSYYLPLPIQIVVIGIFLLLSALFAGLNLGLMAISPHELQIILNSGSKTERKHAAIVLPVRQRGNYLLCTILLTNAFFNAAIALLIEDIINSLISIGLATAFIVIFAEIIPQSICRIQGLAVGAYTIWITKFFLGVAFPIAYPVGKLLDFILGEETFVYNRNKLLHLMKIAPSWDKNEKLAEDLKIAIGAMEISDKKVKEVMTHIDDVFMVSDDTVLNHKNIAAIVRRGHTRLPVYTKGDRNQVYIYPPPPPPKDPDDEFTVSTVCQYYKRKMRFVSENTPLHMMLNEFKAGDYHLAFVTSDAIIEESENEHEHETNTIEKHKTSDNVSIGKVVIKEFETENDSNGSWKNTAKVLGLITLEDIVEEILQAEIIDESDMILDNKYKMRRKFSSYTNNSNTIYKCDSANGNAILEFDEPCKHTSQALATTTLSWLHNRHRIFTESFCEPRALLGLIHKNMRKIDLTHSAPFNENDQEVPEPIELYKAGVPSKYFIVIIEGRAAIHFPKSNMKFQVGPWESFGEEILKLIEEHISDGKFKEPVKTIMTEDAALLNSIEFEPDYDLIVTNQCKYLRITVSAYLNAYKLTGIATKFK</sequence>
<keyword evidence="1" id="KW-0406">Ion transport</keyword>
<feature type="transmembrane region" description="Helical" evidence="3">
    <location>
        <begin position="277"/>
        <end position="297"/>
    </location>
</feature>
<dbReference type="AlphaFoldDB" id="A0A914DEY1"/>
<dbReference type="GO" id="GO:0005886">
    <property type="term" value="C:plasma membrane"/>
    <property type="evidence" value="ECO:0007669"/>
    <property type="project" value="TreeGrafter"/>
</dbReference>
<dbReference type="PROSITE" id="PS51846">
    <property type="entry name" value="CNNM"/>
    <property type="match status" value="1"/>
</dbReference>
<evidence type="ECO:0000256" key="2">
    <source>
        <dbReference type="PROSITE-ProRule" id="PRU01193"/>
    </source>
</evidence>